<feature type="region of interest" description="Disordered" evidence="9">
    <location>
        <begin position="54"/>
        <end position="78"/>
    </location>
</feature>
<dbReference type="InterPro" id="IPR013083">
    <property type="entry name" value="Znf_RING/FYVE/PHD"/>
</dbReference>
<dbReference type="CDD" id="cd16454">
    <property type="entry name" value="RING-H2_PA-TM-RING"/>
    <property type="match status" value="1"/>
</dbReference>
<gene>
    <name evidence="11" type="ORF">SNE40_000865</name>
</gene>
<dbReference type="EMBL" id="JAZGQO010000001">
    <property type="protein sequence ID" value="KAK6195430.1"/>
    <property type="molecule type" value="Genomic_DNA"/>
</dbReference>
<feature type="compositionally biased region" description="Low complexity" evidence="9">
    <location>
        <begin position="23"/>
        <end position="36"/>
    </location>
</feature>
<dbReference type="GO" id="GO:0008270">
    <property type="term" value="F:zinc ion binding"/>
    <property type="evidence" value="ECO:0007669"/>
    <property type="project" value="UniProtKB-KW"/>
</dbReference>
<evidence type="ECO:0000256" key="7">
    <source>
        <dbReference type="ARBA" id="ARBA00022833"/>
    </source>
</evidence>
<dbReference type="AlphaFoldDB" id="A0AAN8QAI3"/>
<comment type="caution">
    <text evidence="11">The sequence shown here is derived from an EMBL/GenBank/DDBJ whole genome shotgun (WGS) entry which is preliminary data.</text>
</comment>
<sequence>MAHCTVLAMAEGGNPPYEGRNKPSCSSSDSEPGDSGAIFSFEGSGMTTDLSVNSLKMQKSRKEKSRPRKLNTRLKSNASMPCKKSPILVEELDAQVAYKLQKKFNEQDSEHLLLPHGHLIDPDITLNDPVIAKEIEMEETASHDYMVAKELQRQLSNETPEEDYGGAEGSMFNTFEWALRDQRLAEQLQIELDAESAKHLQERDKRVRFPRNHMNKDITNPEYNGIGSRIDMFNGLSTGISNTPPRPHPLFQPCLQGLNFRQMLIPYRNDTPRRQNVSQIYIPDQRNVPHFGVANNIPDIFRRPNQQTNPDHMTYEELLELGERMGEVQIGMTKSQIQNLPHYKFSTSLLMEGDNPACTICMDSLLDGELVRVLKCKHVYHVKCIDPWLQKKAECPVCRESLK</sequence>
<dbReference type="Gene3D" id="3.30.40.10">
    <property type="entry name" value="Zinc/RING finger domain, C3HC4 (zinc finger)"/>
    <property type="match status" value="1"/>
</dbReference>
<dbReference type="InterPro" id="IPR001841">
    <property type="entry name" value="Znf_RING"/>
</dbReference>
<keyword evidence="5 8" id="KW-0863">Zinc-finger</keyword>
<dbReference type="EMBL" id="JAZGQO010000001">
    <property type="protein sequence ID" value="KAK6195432.1"/>
    <property type="molecule type" value="Genomic_DNA"/>
</dbReference>
<dbReference type="Proteomes" id="UP001347796">
    <property type="component" value="Unassembled WGS sequence"/>
</dbReference>
<dbReference type="SMART" id="SM00184">
    <property type="entry name" value="RING"/>
    <property type="match status" value="1"/>
</dbReference>
<accession>A0AAN8QAI3</accession>
<dbReference type="PANTHER" id="PTHR22937:SF65">
    <property type="entry name" value="E3 UBIQUITIN-PROTEIN LIGASE ARK2C"/>
    <property type="match status" value="1"/>
</dbReference>
<evidence type="ECO:0000313" key="12">
    <source>
        <dbReference type="Proteomes" id="UP001347796"/>
    </source>
</evidence>
<dbReference type="SUPFAM" id="SSF57850">
    <property type="entry name" value="RING/U-box"/>
    <property type="match status" value="1"/>
</dbReference>
<proteinExistence type="predicted"/>
<protein>
    <recommendedName>
        <fullName evidence="2">RING-type E3 ubiquitin transferase</fullName>
        <ecNumber evidence="2">2.3.2.27</ecNumber>
    </recommendedName>
</protein>
<evidence type="ECO:0000256" key="2">
    <source>
        <dbReference type="ARBA" id="ARBA00012483"/>
    </source>
</evidence>
<evidence type="ECO:0000256" key="4">
    <source>
        <dbReference type="ARBA" id="ARBA00022723"/>
    </source>
</evidence>
<dbReference type="EC" id="2.3.2.27" evidence="2"/>
<keyword evidence="6" id="KW-0833">Ubl conjugation pathway</keyword>
<dbReference type="PROSITE" id="PS50089">
    <property type="entry name" value="ZF_RING_2"/>
    <property type="match status" value="1"/>
</dbReference>
<evidence type="ECO:0000256" key="8">
    <source>
        <dbReference type="PROSITE-ProRule" id="PRU00175"/>
    </source>
</evidence>
<dbReference type="GO" id="GO:0061630">
    <property type="term" value="F:ubiquitin protein ligase activity"/>
    <property type="evidence" value="ECO:0007669"/>
    <property type="project" value="UniProtKB-EC"/>
</dbReference>
<keyword evidence="12" id="KW-1185">Reference proteome</keyword>
<comment type="catalytic activity">
    <reaction evidence="1">
        <text>S-ubiquitinyl-[E2 ubiquitin-conjugating enzyme]-L-cysteine + [acceptor protein]-L-lysine = [E2 ubiquitin-conjugating enzyme]-L-cysteine + N(6)-ubiquitinyl-[acceptor protein]-L-lysine.</text>
        <dbReference type="EC" id="2.3.2.27"/>
    </reaction>
</comment>
<evidence type="ECO:0000259" key="10">
    <source>
        <dbReference type="PROSITE" id="PS50089"/>
    </source>
</evidence>
<feature type="compositionally biased region" description="Basic residues" evidence="9">
    <location>
        <begin position="58"/>
        <end position="72"/>
    </location>
</feature>
<evidence type="ECO:0000313" key="11">
    <source>
        <dbReference type="EMBL" id="KAK6195430.1"/>
    </source>
</evidence>
<feature type="domain" description="RING-type" evidence="10">
    <location>
        <begin position="358"/>
        <end position="399"/>
    </location>
</feature>
<evidence type="ECO:0000256" key="9">
    <source>
        <dbReference type="SAM" id="MobiDB-lite"/>
    </source>
</evidence>
<name>A0AAN8QAI3_PATCE</name>
<dbReference type="EMBL" id="JAZGQO010000001">
    <property type="protein sequence ID" value="KAK6195433.1"/>
    <property type="molecule type" value="Genomic_DNA"/>
</dbReference>
<dbReference type="InterPro" id="IPR045191">
    <property type="entry name" value="MBR1/2-like"/>
</dbReference>
<keyword evidence="3" id="KW-0808">Transferase</keyword>
<dbReference type="PANTHER" id="PTHR22937">
    <property type="entry name" value="E3 UBIQUITIN-PROTEIN LIGASE RNF165"/>
    <property type="match status" value="1"/>
</dbReference>
<keyword evidence="7" id="KW-0862">Zinc</keyword>
<organism evidence="11 12">
    <name type="scientific">Patella caerulea</name>
    <name type="common">Rayed Mediterranean limpet</name>
    <dbReference type="NCBI Taxonomy" id="87958"/>
    <lineage>
        <taxon>Eukaryota</taxon>
        <taxon>Metazoa</taxon>
        <taxon>Spiralia</taxon>
        <taxon>Lophotrochozoa</taxon>
        <taxon>Mollusca</taxon>
        <taxon>Gastropoda</taxon>
        <taxon>Patellogastropoda</taxon>
        <taxon>Patelloidea</taxon>
        <taxon>Patellidae</taxon>
        <taxon>Patella</taxon>
    </lineage>
</organism>
<dbReference type="Pfam" id="PF13639">
    <property type="entry name" value="zf-RING_2"/>
    <property type="match status" value="1"/>
</dbReference>
<evidence type="ECO:0000256" key="5">
    <source>
        <dbReference type="ARBA" id="ARBA00022771"/>
    </source>
</evidence>
<reference evidence="11 12" key="1">
    <citation type="submission" date="2024-01" db="EMBL/GenBank/DDBJ databases">
        <title>The genome of the rayed Mediterranean limpet Patella caerulea (Linnaeus, 1758).</title>
        <authorList>
            <person name="Anh-Thu Weber A."/>
            <person name="Halstead-Nussloch G."/>
        </authorList>
    </citation>
    <scope>NUCLEOTIDE SEQUENCE [LARGE SCALE GENOMIC DNA]</scope>
    <source>
        <strain evidence="11">AATW-2023a</strain>
        <tissue evidence="11">Whole specimen</tissue>
    </source>
</reference>
<keyword evidence="4" id="KW-0479">Metal-binding</keyword>
<evidence type="ECO:0000256" key="6">
    <source>
        <dbReference type="ARBA" id="ARBA00022786"/>
    </source>
</evidence>
<evidence type="ECO:0000256" key="3">
    <source>
        <dbReference type="ARBA" id="ARBA00022679"/>
    </source>
</evidence>
<feature type="region of interest" description="Disordered" evidence="9">
    <location>
        <begin position="11"/>
        <end position="42"/>
    </location>
</feature>
<evidence type="ECO:0000256" key="1">
    <source>
        <dbReference type="ARBA" id="ARBA00000900"/>
    </source>
</evidence>